<organism evidence="3 4">
    <name type="scientific">Flammeovirga aprica JL-4</name>
    <dbReference type="NCBI Taxonomy" id="694437"/>
    <lineage>
        <taxon>Bacteria</taxon>
        <taxon>Pseudomonadati</taxon>
        <taxon>Bacteroidota</taxon>
        <taxon>Cytophagia</taxon>
        <taxon>Cytophagales</taxon>
        <taxon>Flammeovirgaceae</taxon>
        <taxon>Flammeovirga</taxon>
    </lineage>
</organism>
<proteinExistence type="predicted"/>
<evidence type="ECO:0000256" key="2">
    <source>
        <dbReference type="SAM" id="SignalP"/>
    </source>
</evidence>
<feature type="signal peptide" evidence="2">
    <location>
        <begin position="1"/>
        <end position="19"/>
    </location>
</feature>
<evidence type="ECO:0008006" key="5">
    <source>
        <dbReference type="Google" id="ProtNLM"/>
    </source>
</evidence>
<accession>A0A7X9RZU2</accession>
<dbReference type="Proteomes" id="UP000576082">
    <property type="component" value="Unassembled WGS sequence"/>
</dbReference>
<dbReference type="RefSeq" id="WP_169660028.1">
    <property type="nucleotide sequence ID" value="NZ_JABANE010000117.1"/>
</dbReference>
<feature type="compositionally biased region" description="Basic and acidic residues" evidence="1">
    <location>
        <begin position="202"/>
        <end position="211"/>
    </location>
</feature>
<gene>
    <name evidence="3" type="ORF">HHU12_27905</name>
</gene>
<name>A0A7X9RZU2_9BACT</name>
<evidence type="ECO:0000313" key="3">
    <source>
        <dbReference type="EMBL" id="NME71822.1"/>
    </source>
</evidence>
<evidence type="ECO:0000256" key="1">
    <source>
        <dbReference type="SAM" id="MobiDB-lite"/>
    </source>
</evidence>
<comment type="caution">
    <text evidence="3">The sequence shown here is derived from an EMBL/GenBank/DDBJ whole genome shotgun (WGS) entry which is preliminary data.</text>
</comment>
<keyword evidence="4" id="KW-1185">Reference proteome</keyword>
<dbReference type="AlphaFoldDB" id="A0A7X9RZU2"/>
<dbReference type="EMBL" id="JABANE010000117">
    <property type="protein sequence ID" value="NME71822.1"/>
    <property type="molecule type" value="Genomic_DNA"/>
</dbReference>
<feature type="chain" id="PRO_5030947909" description="DUF4142 domain-containing protein" evidence="2">
    <location>
        <begin position="20"/>
        <end position="211"/>
    </location>
</feature>
<reference evidence="3 4" key="1">
    <citation type="submission" date="2020-04" db="EMBL/GenBank/DDBJ databases">
        <title>Flammeovirga sp. SR4, a novel species isolated from seawater.</title>
        <authorList>
            <person name="Wang X."/>
        </authorList>
    </citation>
    <scope>NUCLEOTIDE SEQUENCE [LARGE SCALE GENOMIC DNA]</scope>
    <source>
        <strain evidence="3 4">ATCC 23126</strain>
    </source>
</reference>
<feature type="region of interest" description="Disordered" evidence="1">
    <location>
        <begin position="192"/>
        <end position="211"/>
    </location>
</feature>
<protein>
    <recommendedName>
        <fullName evidence="5">DUF4142 domain-containing protein</fullName>
    </recommendedName>
</protein>
<keyword evidence="2" id="KW-0732">Signal</keyword>
<sequence>MKNLIFTFLLLSLSSLVFAQRNFPSFTPQEFPKELSKELKLDESTEKKLGKLYIRLQEDVMNTIMIARKDGETDRAKIKAETDELRDKHLAKAKGILDADTYSSYKKFMLMERGEKQAYLLELKLELTPDQKEKYDAINASSKQVFQQIREQHKGDREAIKEALEPVMKQHEMMLSQVLTEEQMTIYKEAREAMKKKGRRGGRGENGRRPF</sequence>
<evidence type="ECO:0000313" key="4">
    <source>
        <dbReference type="Proteomes" id="UP000576082"/>
    </source>
</evidence>